<dbReference type="SUPFAM" id="SSF82693">
    <property type="entry name" value="Multidrug efflux transporter AcrB pore domain, PN1, PN2, PC1 and PC2 subdomains"/>
    <property type="match status" value="3"/>
</dbReference>
<dbReference type="PANTHER" id="PTHR32063">
    <property type="match status" value="1"/>
</dbReference>
<evidence type="ECO:0000256" key="2">
    <source>
        <dbReference type="ARBA" id="ARBA00010942"/>
    </source>
</evidence>
<protein>
    <submittedName>
        <fullName evidence="10">Efflux pump membrane transporter BepE</fullName>
    </submittedName>
</protein>
<dbReference type="PANTHER" id="PTHR32063:SF9">
    <property type="entry name" value="SIMILAR TO MULTIDRUG RESISTANCE PROTEIN MEXB"/>
    <property type="match status" value="1"/>
</dbReference>
<reference evidence="10" key="1">
    <citation type="submission" date="2019-08" db="EMBL/GenBank/DDBJ databases">
        <authorList>
            <person name="Kucharzyk K."/>
            <person name="Murdoch R.W."/>
            <person name="Higgins S."/>
            <person name="Loffler F."/>
        </authorList>
    </citation>
    <scope>NUCLEOTIDE SEQUENCE</scope>
</reference>
<dbReference type="Gene3D" id="1.20.1640.10">
    <property type="entry name" value="Multidrug efflux transporter AcrB transmembrane domain"/>
    <property type="match status" value="2"/>
</dbReference>
<keyword evidence="5" id="KW-0997">Cell inner membrane</keyword>
<dbReference type="SUPFAM" id="SSF82714">
    <property type="entry name" value="Multidrug efflux transporter AcrB TolC docking domain, DN and DC subdomains"/>
    <property type="match status" value="2"/>
</dbReference>
<dbReference type="Gene3D" id="3.30.2090.10">
    <property type="entry name" value="Multidrug efflux transporter AcrB TolC docking domain, DN and DC subdomains"/>
    <property type="match status" value="2"/>
</dbReference>
<feature type="transmembrane region" description="Helical" evidence="9">
    <location>
        <begin position="1002"/>
        <end position="1028"/>
    </location>
</feature>
<evidence type="ECO:0000256" key="6">
    <source>
        <dbReference type="ARBA" id="ARBA00022692"/>
    </source>
</evidence>
<evidence type="ECO:0000256" key="1">
    <source>
        <dbReference type="ARBA" id="ARBA00004429"/>
    </source>
</evidence>
<dbReference type="GO" id="GO:0005886">
    <property type="term" value="C:plasma membrane"/>
    <property type="evidence" value="ECO:0007669"/>
    <property type="project" value="UniProtKB-SubCell"/>
</dbReference>
<feature type="transmembrane region" description="Helical" evidence="9">
    <location>
        <begin position="339"/>
        <end position="358"/>
    </location>
</feature>
<feature type="transmembrane region" description="Helical" evidence="9">
    <location>
        <begin position="437"/>
        <end position="457"/>
    </location>
</feature>
<feature type="transmembrane region" description="Helical" evidence="9">
    <location>
        <begin position="395"/>
        <end position="416"/>
    </location>
</feature>
<organism evidence="10">
    <name type="scientific">bioreactor metagenome</name>
    <dbReference type="NCBI Taxonomy" id="1076179"/>
    <lineage>
        <taxon>unclassified sequences</taxon>
        <taxon>metagenomes</taxon>
        <taxon>ecological metagenomes</taxon>
    </lineage>
</organism>
<keyword evidence="6 9" id="KW-0812">Transmembrane</keyword>
<feature type="transmembrane region" description="Helical" evidence="9">
    <location>
        <begin position="897"/>
        <end position="919"/>
    </location>
</feature>
<feature type="transmembrane region" description="Helical" evidence="9">
    <location>
        <begin position="469"/>
        <end position="496"/>
    </location>
</feature>
<feature type="transmembrane region" description="Helical" evidence="9">
    <location>
        <begin position="538"/>
        <end position="557"/>
    </location>
</feature>
<evidence type="ECO:0000256" key="8">
    <source>
        <dbReference type="ARBA" id="ARBA00023136"/>
    </source>
</evidence>
<feature type="transmembrane region" description="Helical" evidence="9">
    <location>
        <begin position="365"/>
        <end position="389"/>
    </location>
</feature>
<dbReference type="Gene3D" id="3.30.70.1320">
    <property type="entry name" value="Multidrug efflux transporter AcrB pore domain like"/>
    <property type="match status" value="1"/>
</dbReference>
<dbReference type="GO" id="GO:0042910">
    <property type="term" value="F:xenobiotic transmembrane transporter activity"/>
    <property type="evidence" value="ECO:0007669"/>
    <property type="project" value="TreeGrafter"/>
</dbReference>
<dbReference type="InterPro" id="IPR027463">
    <property type="entry name" value="AcrB_DN_DC_subdom"/>
</dbReference>
<evidence type="ECO:0000256" key="7">
    <source>
        <dbReference type="ARBA" id="ARBA00022989"/>
    </source>
</evidence>
<dbReference type="GO" id="GO:0009636">
    <property type="term" value="P:response to toxic substance"/>
    <property type="evidence" value="ECO:0007669"/>
    <property type="project" value="UniProtKB-ARBA"/>
</dbReference>
<sequence length="1049" mass="114644">MLQKIIDRPVLATVISIILVLLGVISLLRLPSTQFPDIAPPTINVSGAYPGGNSESVSRSVIIPLEEAINGVEGMEYISSSAGNDGAFSITVVFKLGTNPDQAAVNVQNRVAQANSLMPAEVLQAGITTTKQQNSNIMIFNITSNDASKYDELFLQNYANINLVPALKRIQGIGNIMIFGVKDYSMRIWLDPQKLTVNDLTPNDIDRAIQNASFEASPGKLGAESDAPLQYTMKYKGKLNDPSEFEKIVLKANSNGSMLRLKDVARVEFGASFYDSDNKQDGQPAVTMMIQQISGSNANKIETDVRASLIQLSENFPPGISYSVIQSAKERLSESINQVTKTLIEAFILVVIVVLIFLQDFRSTLIPAIAVPVSIIGTFFFLLLTGFSINVLTLFALVLAIGIVVDDAIVVVEAVHTKITEKNMNPGEATRTAMKEITGAIISITLVMCAVFLPIGFMEGPAGVFYKQFAFTLAFAILISAVNALTLSPALCALFIKPQKKQERTKAGFKQRFIYAFNIGFKETTDKYLKIINVSIKYKWLSIGVLGLISVLAFWMMNRAPKDFVPSEDDSFISYSLSLPAGTNLQHTTAVIDRIDSVIKAMPETHSVTSVSGFNMLSNSAGPSYAIGFIRLKNKKERGDIQNMDDIIEAMSLRLENVKSGELSLFRNPPVDGFGNVSGAELVLQDKTGGNLDKFSDIVKKVITKLNEEPSVSMAFSTFRNDFPQFEVDVDEDKAYQLGTTPKDILNTLQLFYGGSQSGDFIRFGKFYRVNIKAEGQYRMDESSLEQVYVKSSTEAMIPINTLVKLKKVYGPEAMNRYNLFNSITVNLLPTSGYGNGALMAAAEKVLQNELPAGYGYEWSGLSREEKRSNEQIFMIFGLCILFTYFILAAQYESYILPLAVILSVPTGLLGVFIAINLAGITNNIYVQIGLIMLIGLLAKNAILIVEFAIRARKKGMSIAASALEGARQRFRPILMTSLTFIIGLVPLTLATGPAAVGNHSISISAIGGMLSGVVLGIIFIPVLYILFQSLHEQIAGKKKENTVLTNDK</sequence>
<dbReference type="Gene3D" id="3.30.70.1440">
    <property type="entry name" value="Multidrug efflux transporter AcrB pore domain"/>
    <property type="match status" value="1"/>
</dbReference>
<feature type="transmembrane region" description="Helical" evidence="9">
    <location>
        <begin position="873"/>
        <end position="890"/>
    </location>
</feature>
<dbReference type="AlphaFoldDB" id="A0A644UM77"/>
<evidence type="ECO:0000256" key="3">
    <source>
        <dbReference type="ARBA" id="ARBA00022448"/>
    </source>
</evidence>
<evidence type="ECO:0000256" key="9">
    <source>
        <dbReference type="SAM" id="Phobius"/>
    </source>
</evidence>
<feature type="transmembrane region" description="Helical" evidence="9">
    <location>
        <begin position="971"/>
        <end position="990"/>
    </location>
</feature>
<comment type="subcellular location">
    <subcellularLocation>
        <location evidence="1">Cell inner membrane</location>
        <topology evidence="1">Multi-pass membrane protein</topology>
    </subcellularLocation>
</comment>
<keyword evidence="4" id="KW-1003">Cell membrane</keyword>
<dbReference type="InterPro" id="IPR001036">
    <property type="entry name" value="Acrflvin-R"/>
</dbReference>
<dbReference type="PRINTS" id="PR00702">
    <property type="entry name" value="ACRIFLAVINRP"/>
</dbReference>
<gene>
    <name evidence="10" type="primary">bepE_7</name>
    <name evidence="10" type="ORF">SDC9_25916</name>
</gene>
<dbReference type="Gene3D" id="3.30.70.1430">
    <property type="entry name" value="Multidrug efflux transporter AcrB pore domain"/>
    <property type="match status" value="2"/>
</dbReference>
<name>A0A644UM77_9ZZZZ</name>
<comment type="caution">
    <text evidence="10">The sequence shown here is derived from an EMBL/GenBank/DDBJ whole genome shotgun (WGS) entry which is preliminary data.</text>
</comment>
<dbReference type="GO" id="GO:0015562">
    <property type="term" value="F:efflux transmembrane transporter activity"/>
    <property type="evidence" value="ECO:0007669"/>
    <property type="project" value="InterPro"/>
</dbReference>
<evidence type="ECO:0000256" key="5">
    <source>
        <dbReference type="ARBA" id="ARBA00022519"/>
    </source>
</evidence>
<comment type="similarity">
    <text evidence="2">Belongs to the resistance-nodulation-cell division (RND) (TC 2.A.6) family.</text>
</comment>
<keyword evidence="3" id="KW-0813">Transport</keyword>
<evidence type="ECO:0000256" key="4">
    <source>
        <dbReference type="ARBA" id="ARBA00022475"/>
    </source>
</evidence>
<evidence type="ECO:0000313" key="10">
    <source>
        <dbReference type="EMBL" id="MPL80025.1"/>
    </source>
</evidence>
<keyword evidence="8 9" id="KW-0472">Membrane</keyword>
<dbReference type="SUPFAM" id="SSF82866">
    <property type="entry name" value="Multidrug efflux transporter AcrB transmembrane domain"/>
    <property type="match status" value="2"/>
</dbReference>
<dbReference type="EMBL" id="VSSQ01000133">
    <property type="protein sequence ID" value="MPL80025.1"/>
    <property type="molecule type" value="Genomic_DNA"/>
</dbReference>
<dbReference type="InterPro" id="IPR004764">
    <property type="entry name" value="MdtF-like"/>
</dbReference>
<dbReference type="FunFam" id="1.20.1640.10:FF:000001">
    <property type="entry name" value="Efflux pump membrane transporter"/>
    <property type="match status" value="1"/>
</dbReference>
<feature type="transmembrane region" description="Helical" evidence="9">
    <location>
        <begin position="9"/>
        <end position="28"/>
    </location>
</feature>
<proteinExistence type="inferred from homology"/>
<dbReference type="Pfam" id="PF00873">
    <property type="entry name" value="ACR_tran"/>
    <property type="match status" value="1"/>
</dbReference>
<accession>A0A644UM77</accession>
<keyword evidence="7 9" id="KW-1133">Transmembrane helix</keyword>
<dbReference type="NCBIfam" id="TIGR00915">
    <property type="entry name" value="2A0602"/>
    <property type="match status" value="1"/>
</dbReference>
<feature type="transmembrane region" description="Helical" evidence="9">
    <location>
        <begin position="925"/>
        <end position="950"/>
    </location>
</feature>